<evidence type="ECO:0000256" key="3">
    <source>
        <dbReference type="SAM" id="MobiDB-lite"/>
    </source>
</evidence>
<feature type="region of interest" description="Disordered" evidence="3">
    <location>
        <begin position="172"/>
        <end position="193"/>
    </location>
</feature>
<dbReference type="Proteomes" id="UP000325081">
    <property type="component" value="Unassembled WGS sequence"/>
</dbReference>
<protein>
    <submittedName>
        <fullName evidence="5">Inositol polyphosphate 5-phosphatase 1</fullName>
    </submittedName>
</protein>
<feature type="compositionally biased region" description="Basic and acidic residues" evidence="3">
    <location>
        <begin position="230"/>
        <end position="241"/>
    </location>
</feature>
<dbReference type="FunFam" id="3.60.10.10:FF:000014">
    <property type="entry name" value="Type I inositol polyphosphate 5-phosphatase 1"/>
    <property type="match status" value="1"/>
</dbReference>
<dbReference type="Pfam" id="PF22669">
    <property type="entry name" value="Exo_endo_phos2"/>
    <property type="match status" value="3"/>
</dbReference>
<dbReference type="InterPro" id="IPR045849">
    <property type="entry name" value="IP5P_plant"/>
</dbReference>
<proteinExistence type="inferred from homology"/>
<keyword evidence="6" id="KW-1185">Reference proteome</keyword>
<dbReference type="GO" id="GO:0046856">
    <property type="term" value="P:phosphatidylinositol dephosphorylation"/>
    <property type="evidence" value="ECO:0007669"/>
    <property type="project" value="InterPro"/>
</dbReference>
<dbReference type="GO" id="GO:0004439">
    <property type="term" value="F:phosphatidylinositol-4,5-bisphosphate 5-phosphatase activity"/>
    <property type="evidence" value="ECO:0007669"/>
    <property type="project" value="TreeGrafter"/>
</dbReference>
<dbReference type="SMART" id="SM00128">
    <property type="entry name" value="IPPc"/>
    <property type="match status" value="1"/>
</dbReference>
<feature type="region of interest" description="Disordered" evidence="3">
    <location>
        <begin position="29"/>
        <end position="74"/>
    </location>
</feature>
<evidence type="ECO:0000313" key="5">
    <source>
        <dbReference type="EMBL" id="GER49726.1"/>
    </source>
</evidence>
<comment type="caution">
    <text evidence="5">The sequence shown here is derived from an EMBL/GenBank/DDBJ whole genome shotgun (WGS) entry which is preliminary data.</text>
</comment>
<dbReference type="EMBL" id="BKCP01008737">
    <property type="protein sequence ID" value="GER49726.1"/>
    <property type="molecule type" value="Genomic_DNA"/>
</dbReference>
<accession>A0A5A7QXP1</accession>
<organism evidence="5 6">
    <name type="scientific">Striga asiatica</name>
    <name type="common">Asiatic witchweed</name>
    <name type="synonym">Buchnera asiatica</name>
    <dbReference type="NCBI Taxonomy" id="4170"/>
    <lineage>
        <taxon>Eukaryota</taxon>
        <taxon>Viridiplantae</taxon>
        <taxon>Streptophyta</taxon>
        <taxon>Embryophyta</taxon>
        <taxon>Tracheophyta</taxon>
        <taxon>Spermatophyta</taxon>
        <taxon>Magnoliopsida</taxon>
        <taxon>eudicotyledons</taxon>
        <taxon>Gunneridae</taxon>
        <taxon>Pentapetalae</taxon>
        <taxon>asterids</taxon>
        <taxon>lamiids</taxon>
        <taxon>Lamiales</taxon>
        <taxon>Orobanchaceae</taxon>
        <taxon>Buchnereae</taxon>
        <taxon>Striga</taxon>
    </lineage>
</organism>
<dbReference type="PANTHER" id="PTHR45666:SF5">
    <property type="entry name" value="TYPE IV INOSITOL POLYPHOSPHATE 5-PHOSPHATASE 3"/>
    <property type="match status" value="1"/>
</dbReference>
<gene>
    <name evidence="5" type="ORF">STAS_26986</name>
</gene>
<name>A0A5A7QXP1_STRAF</name>
<dbReference type="GO" id="GO:0004445">
    <property type="term" value="F:inositol-polyphosphate 5-phosphatase activity"/>
    <property type="evidence" value="ECO:0007669"/>
    <property type="project" value="InterPro"/>
</dbReference>
<feature type="region of interest" description="Disordered" evidence="3">
    <location>
        <begin position="217"/>
        <end position="248"/>
    </location>
</feature>
<reference evidence="6" key="1">
    <citation type="journal article" date="2019" name="Curr. Biol.">
        <title>Genome Sequence of Striga asiatica Provides Insight into the Evolution of Plant Parasitism.</title>
        <authorList>
            <person name="Yoshida S."/>
            <person name="Kim S."/>
            <person name="Wafula E.K."/>
            <person name="Tanskanen J."/>
            <person name="Kim Y.M."/>
            <person name="Honaas L."/>
            <person name="Yang Z."/>
            <person name="Spallek T."/>
            <person name="Conn C.E."/>
            <person name="Ichihashi Y."/>
            <person name="Cheong K."/>
            <person name="Cui S."/>
            <person name="Der J.P."/>
            <person name="Gundlach H."/>
            <person name="Jiao Y."/>
            <person name="Hori C."/>
            <person name="Ishida J.K."/>
            <person name="Kasahara H."/>
            <person name="Kiba T."/>
            <person name="Kim M.S."/>
            <person name="Koo N."/>
            <person name="Laohavisit A."/>
            <person name="Lee Y.H."/>
            <person name="Lumba S."/>
            <person name="McCourt P."/>
            <person name="Mortimer J.C."/>
            <person name="Mutuku J.M."/>
            <person name="Nomura T."/>
            <person name="Sasaki-Sekimoto Y."/>
            <person name="Seto Y."/>
            <person name="Wang Y."/>
            <person name="Wakatake T."/>
            <person name="Sakakibara H."/>
            <person name="Demura T."/>
            <person name="Yamaguchi S."/>
            <person name="Yoneyama K."/>
            <person name="Manabe R.I."/>
            <person name="Nelson D.C."/>
            <person name="Schulman A.H."/>
            <person name="Timko M.P."/>
            <person name="dePamphilis C.W."/>
            <person name="Choi D."/>
            <person name="Shirasu K."/>
        </authorList>
    </citation>
    <scope>NUCLEOTIDE SEQUENCE [LARGE SCALE GENOMIC DNA]</scope>
    <source>
        <strain evidence="6">cv. UVA1</strain>
    </source>
</reference>
<feature type="compositionally biased region" description="Low complexity" evidence="3">
    <location>
        <begin position="34"/>
        <end position="44"/>
    </location>
</feature>
<evidence type="ECO:0000313" key="6">
    <source>
        <dbReference type="Proteomes" id="UP000325081"/>
    </source>
</evidence>
<evidence type="ECO:0000259" key="4">
    <source>
        <dbReference type="SMART" id="SM00128"/>
    </source>
</evidence>
<keyword evidence="2" id="KW-0378">Hydrolase</keyword>
<dbReference type="OrthoDB" id="62798at2759"/>
<dbReference type="AlphaFoldDB" id="A0A5A7QXP1"/>
<feature type="domain" description="Inositol polyphosphate-related phosphatase" evidence="4">
    <location>
        <begin position="283"/>
        <end position="558"/>
    </location>
</feature>
<evidence type="ECO:0000256" key="2">
    <source>
        <dbReference type="ARBA" id="ARBA00022801"/>
    </source>
</evidence>
<dbReference type="SUPFAM" id="SSF56219">
    <property type="entry name" value="DNase I-like"/>
    <property type="match status" value="2"/>
</dbReference>
<dbReference type="PANTHER" id="PTHR45666">
    <property type="entry name" value="TYPE IV INOSITOL POLYPHOSPHATE 5-PHOSPHATASE 9"/>
    <property type="match status" value="1"/>
</dbReference>
<comment type="similarity">
    <text evidence="1">Belongs to the inositol polyphosphate 5-phosphatase family.</text>
</comment>
<sequence length="602" mass="68989">MRTRRNSSQQHEVSWRRLVVRKWLNLAKSDSDYSADTESGSGSDSEQESFDWPKQSRFKNDKVDEPQVDVDDPALPKLRRRNSETFRAQYINNKEIRVCAATWNVGGRVPPDDLDVNGWLDIDDPADIYVIGLQEIIPLNAGNIFGAEDSRPVAIWENIIREALNRVQPVTKFKSFSDPPSPSRFKPAEDAPDIEDEILLESDSDVGEEIYPLNEEPNVFSETDGGLVEGRTDDSVLKDEGQPIEPDLARQFSSPKRLDRLNCLRTEEDGENNEGPNSQYNRKLIKTFSGTERIGLSWPEPPLHLLPKHVLEKPNSFQSYKSFKSSKSFRTCNSFKSNVMGENRMKPDIGSLLEVDLESIINRKRRPQYVRIVSKQMVGIFITIWVRRSLRRHIQNVNVSTVGVGVMGYIGNKICSVLMRCEVGESDLDMFSRRIFWLGDLNYRINLSYDQTRNLISKKDWSKLIEKDQLSKEFKKGRAFDGWSEGTLNFAPTYKYELNSESYVGEDPKAGRRTPAWCDRILSFGTGIRLLSYRRCEVRLSDHRPVTAMYMVEVEVFSPRKLQRALTFTDAEVEHEDIITDVGLVSGMGLLRSGEDASYWER</sequence>
<dbReference type="InterPro" id="IPR036691">
    <property type="entry name" value="Endo/exonu/phosph_ase_sf"/>
</dbReference>
<dbReference type="GO" id="GO:0034485">
    <property type="term" value="F:phosphatidylinositol-3,4,5-trisphosphate 5-phosphatase activity"/>
    <property type="evidence" value="ECO:0007669"/>
    <property type="project" value="TreeGrafter"/>
</dbReference>
<dbReference type="Gene3D" id="3.60.10.10">
    <property type="entry name" value="Endonuclease/exonuclease/phosphatase"/>
    <property type="match status" value="3"/>
</dbReference>
<evidence type="ECO:0000256" key="1">
    <source>
        <dbReference type="ARBA" id="ARBA00010768"/>
    </source>
</evidence>
<dbReference type="InterPro" id="IPR000300">
    <property type="entry name" value="IPPc"/>
</dbReference>